<name>A0A9P4HA94_9PLEO</name>
<organism evidence="4 5">
    <name type="scientific">Setomelanomma holmii</name>
    <dbReference type="NCBI Taxonomy" id="210430"/>
    <lineage>
        <taxon>Eukaryota</taxon>
        <taxon>Fungi</taxon>
        <taxon>Dikarya</taxon>
        <taxon>Ascomycota</taxon>
        <taxon>Pezizomycotina</taxon>
        <taxon>Dothideomycetes</taxon>
        <taxon>Pleosporomycetidae</taxon>
        <taxon>Pleosporales</taxon>
        <taxon>Pleosporineae</taxon>
        <taxon>Phaeosphaeriaceae</taxon>
        <taxon>Setomelanomma</taxon>
    </lineage>
</organism>
<dbReference type="Pfam" id="PF00642">
    <property type="entry name" value="zf-CCCH"/>
    <property type="match status" value="1"/>
</dbReference>
<dbReference type="AlphaFoldDB" id="A0A9P4HA94"/>
<keyword evidence="1" id="KW-0863">Zinc-finger</keyword>
<proteinExistence type="predicted"/>
<feature type="zinc finger region" description="C3H1-type" evidence="1">
    <location>
        <begin position="127"/>
        <end position="155"/>
    </location>
</feature>
<protein>
    <recommendedName>
        <fullName evidence="3">C3H1-type domain-containing protein</fullName>
    </recommendedName>
</protein>
<feature type="domain" description="C3H1-type" evidence="3">
    <location>
        <begin position="127"/>
        <end position="155"/>
    </location>
</feature>
<dbReference type="Gene3D" id="4.10.1000.10">
    <property type="entry name" value="Zinc finger, CCCH-type"/>
    <property type="match status" value="2"/>
</dbReference>
<dbReference type="PANTHER" id="PTHR46156:SF1">
    <property type="entry name" value="ZINC FINGER CCCH DOMAIN-CONTAINING PROTEIN 3"/>
    <property type="match status" value="1"/>
</dbReference>
<accession>A0A9P4HA94</accession>
<sequence length="294" mass="32396">MPHSAYSSDTGEHEQEAHVPNTHEHYPQRGGYGRGTYRGGAHRGQHRGRGGRGTYSPYARPSRYPNRSMVFNANASSDITNAHAAASTTSPKQGNLQPAKNKDLCATFTLTGECARPGCSHVFDHDPAKLSICKTSLFKGNCPEGDHCSLSHEASEYNTPHCQHFQKGRCSKDDCQFPHVRLNPAAPNCEAFGQKGYCENGSRCTEVHAHECPTFANTGTCRFGDRCRLGHIIRASNMKKKTSRPPTDPPSPPSNNANGLERAPEDDILSDEETVQAIEDRHYFTQQNDYVPLE</sequence>
<feature type="compositionally biased region" description="Basic and acidic residues" evidence="2">
    <location>
        <begin position="10"/>
        <end position="27"/>
    </location>
</feature>
<dbReference type="GO" id="GO:0005634">
    <property type="term" value="C:nucleus"/>
    <property type="evidence" value="ECO:0007669"/>
    <property type="project" value="TreeGrafter"/>
</dbReference>
<evidence type="ECO:0000313" key="5">
    <source>
        <dbReference type="Proteomes" id="UP000799777"/>
    </source>
</evidence>
<feature type="compositionally biased region" description="Basic residues" evidence="2">
    <location>
        <begin position="40"/>
        <end position="50"/>
    </location>
</feature>
<feature type="region of interest" description="Disordered" evidence="2">
    <location>
        <begin position="235"/>
        <end position="268"/>
    </location>
</feature>
<dbReference type="InterPro" id="IPR000571">
    <property type="entry name" value="Znf_CCCH"/>
</dbReference>
<keyword evidence="5" id="KW-1185">Reference proteome</keyword>
<reference evidence="4" key="1">
    <citation type="journal article" date="2020" name="Stud. Mycol.">
        <title>101 Dothideomycetes genomes: a test case for predicting lifestyles and emergence of pathogens.</title>
        <authorList>
            <person name="Haridas S."/>
            <person name="Albert R."/>
            <person name="Binder M."/>
            <person name="Bloem J."/>
            <person name="Labutti K."/>
            <person name="Salamov A."/>
            <person name="Andreopoulos B."/>
            <person name="Baker S."/>
            <person name="Barry K."/>
            <person name="Bills G."/>
            <person name="Bluhm B."/>
            <person name="Cannon C."/>
            <person name="Castanera R."/>
            <person name="Culley D."/>
            <person name="Daum C."/>
            <person name="Ezra D."/>
            <person name="Gonzalez J."/>
            <person name="Henrissat B."/>
            <person name="Kuo A."/>
            <person name="Liang C."/>
            <person name="Lipzen A."/>
            <person name="Lutzoni F."/>
            <person name="Magnuson J."/>
            <person name="Mondo S."/>
            <person name="Nolan M."/>
            <person name="Ohm R."/>
            <person name="Pangilinan J."/>
            <person name="Park H.-J."/>
            <person name="Ramirez L."/>
            <person name="Alfaro M."/>
            <person name="Sun H."/>
            <person name="Tritt A."/>
            <person name="Yoshinaga Y."/>
            <person name="Zwiers L.-H."/>
            <person name="Turgeon B."/>
            <person name="Goodwin S."/>
            <person name="Spatafora J."/>
            <person name="Crous P."/>
            <person name="Grigoriev I."/>
        </authorList>
    </citation>
    <scope>NUCLEOTIDE SEQUENCE</scope>
    <source>
        <strain evidence="4">CBS 110217</strain>
    </source>
</reference>
<evidence type="ECO:0000256" key="1">
    <source>
        <dbReference type="PROSITE-ProRule" id="PRU00723"/>
    </source>
</evidence>
<feature type="domain" description="C3H1-type" evidence="3">
    <location>
        <begin position="211"/>
        <end position="234"/>
    </location>
</feature>
<dbReference type="GO" id="GO:0008270">
    <property type="term" value="F:zinc ion binding"/>
    <property type="evidence" value="ECO:0007669"/>
    <property type="project" value="UniProtKB-KW"/>
</dbReference>
<feature type="domain" description="C3H1-type" evidence="3">
    <location>
        <begin position="156"/>
        <end position="182"/>
    </location>
</feature>
<feature type="zinc finger region" description="C3H1-type" evidence="1">
    <location>
        <begin position="211"/>
        <end position="234"/>
    </location>
</feature>
<feature type="zinc finger region" description="C3H1-type" evidence="1">
    <location>
        <begin position="156"/>
        <end position="182"/>
    </location>
</feature>
<keyword evidence="1" id="KW-0479">Metal-binding</keyword>
<dbReference type="PROSITE" id="PS50103">
    <property type="entry name" value="ZF_C3H1"/>
    <property type="match status" value="3"/>
</dbReference>
<dbReference type="OrthoDB" id="410307at2759"/>
<comment type="caution">
    <text evidence="4">The sequence shown here is derived from an EMBL/GenBank/DDBJ whole genome shotgun (WGS) entry which is preliminary data.</text>
</comment>
<dbReference type="Proteomes" id="UP000799777">
    <property type="component" value="Unassembled WGS sequence"/>
</dbReference>
<evidence type="ECO:0000256" key="2">
    <source>
        <dbReference type="SAM" id="MobiDB-lite"/>
    </source>
</evidence>
<keyword evidence="1" id="KW-0862">Zinc</keyword>
<dbReference type="SMART" id="SM00356">
    <property type="entry name" value="ZnF_C3H1"/>
    <property type="match status" value="5"/>
</dbReference>
<gene>
    <name evidence="4" type="ORF">EK21DRAFT_100789</name>
</gene>
<evidence type="ECO:0000259" key="3">
    <source>
        <dbReference type="PROSITE" id="PS50103"/>
    </source>
</evidence>
<feature type="region of interest" description="Disordered" evidence="2">
    <location>
        <begin position="1"/>
        <end position="66"/>
    </location>
</feature>
<dbReference type="EMBL" id="ML978194">
    <property type="protein sequence ID" value="KAF2030054.1"/>
    <property type="molecule type" value="Genomic_DNA"/>
</dbReference>
<evidence type="ECO:0000313" key="4">
    <source>
        <dbReference type="EMBL" id="KAF2030054.1"/>
    </source>
</evidence>
<dbReference type="PANTHER" id="PTHR46156">
    <property type="entry name" value="CCCH ZINGC FINGER"/>
    <property type="match status" value="1"/>
</dbReference>